<dbReference type="InterPro" id="IPR033139">
    <property type="entry name" value="Caspase_cys_AS"/>
</dbReference>
<dbReference type="PRINTS" id="PR00376">
    <property type="entry name" value="IL1BCENZYME"/>
</dbReference>
<evidence type="ECO:0000313" key="8">
    <source>
        <dbReference type="WBParaSite" id="Gr19_v10_g2547.t1"/>
    </source>
</evidence>
<dbReference type="InterPro" id="IPR011600">
    <property type="entry name" value="Pept_C14_caspase"/>
</dbReference>
<evidence type="ECO:0000313" key="7">
    <source>
        <dbReference type="Proteomes" id="UP000887572"/>
    </source>
</evidence>
<dbReference type="WBParaSite" id="Gr19_v10_g2547.t1">
    <property type="protein sequence ID" value="Gr19_v10_g2547.t1"/>
    <property type="gene ID" value="Gr19_v10_g2547"/>
</dbReference>
<dbReference type="SUPFAM" id="SSF52129">
    <property type="entry name" value="Caspase-like"/>
    <property type="match status" value="1"/>
</dbReference>
<name>A0A914HLV7_GLORO</name>
<dbReference type="AlphaFoldDB" id="A0A914HLV7"/>
<reference evidence="8" key="1">
    <citation type="submission" date="2022-11" db="UniProtKB">
        <authorList>
            <consortium name="WormBaseParasite"/>
        </authorList>
    </citation>
    <scope>IDENTIFICATION</scope>
</reference>
<evidence type="ECO:0000256" key="4">
    <source>
        <dbReference type="ARBA" id="ARBA00022801"/>
    </source>
</evidence>
<organism evidence="7 8">
    <name type="scientific">Globodera rostochiensis</name>
    <name type="common">Golden nematode worm</name>
    <name type="synonym">Heterodera rostochiensis</name>
    <dbReference type="NCBI Taxonomy" id="31243"/>
    <lineage>
        <taxon>Eukaryota</taxon>
        <taxon>Metazoa</taxon>
        <taxon>Ecdysozoa</taxon>
        <taxon>Nematoda</taxon>
        <taxon>Chromadorea</taxon>
        <taxon>Rhabditida</taxon>
        <taxon>Tylenchina</taxon>
        <taxon>Tylenchomorpha</taxon>
        <taxon>Tylenchoidea</taxon>
        <taxon>Heteroderidae</taxon>
        <taxon>Heteroderinae</taxon>
        <taxon>Globodera</taxon>
    </lineage>
</organism>
<evidence type="ECO:0000256" key="2">
    <source>
        <dbReference type="ARBA" id="ARBA00022670"/>
    </source>
</evidence>
<dbReference type="PANTHER" id="PTHR47901:SF8">
    <property type="entry name" value="CASPASE-3"/>
    <property type="match status" value="1"/>
</dbReference>
<dbReference type="Proteomes" id="UP000887572">
    <property type="component" value="Unplaced"/>
</dbReference>
<keyword evidence="2" id="KW-0645">Protease</keyword>
<sequence>MITETPLPNGRRSRSRERRRTELARATPRAQRSRSASAYELESAFQSPPDLNHRKIYINTSIPRGYALIINNYDFEGGEQRQGSNVDVANITFLLDQLGYRVYENTKKQHSAVVVLMSHGAYDKVYGVDGHSIDLHTFIGCLNAENCPRLRGKPKIMIFQACRGDEVGLRLVGRQRRWMLKLSDKLHQSINVDFLIGQAKPVGRTTLQ</sequence>
<dbReference type="Pfam" id="PF00656">
    <property type="entry name" value="Peptidase_C14"/>
    <property type="match status" value="2"/>
</dbReference>
<dbReference type="InterPro" id="IPR015917">
    <property type="entry name" value="Pept_C14A"/>
</dbReference>
<evidence type="ECO:0000259" key="6">
    <source>
        <dbReference type="PROSITE" id="PS50208"/>
    </source>
</evidence>
<keyword evidence="4" id="KW-0378">Hydrolase</keyword>
<dbReference type="PANTHER" id="PTHR47901">
    <property type="entry name" value="CASPASE RECRUITMENT DOMAIN-CONTAINING PROTEIN 18"/>
    <property type="match status" value="1"/>
</dbReference>
<dbReference type="GO" id="GO:0004197">
    <property type="term" value="F:cysteine-type endopeptidase activity"/>
    <property type="evidence" value="ECO:0007669"/>
    <property type="project" value="InterPro"/>
</dbReference>
<dbReference type="SMART" id="SM00115">
    <property type="entry name" value="CASc"/>
    <property type="match status" value="1"/>
</dbReference>
<dbReference type="InterPro" id="IPR029030">
    <property type="entry name" value="Caspase-like_dom_sf"/>
</dbReference>
<feature type="domain" description="Caspase family p20" evidence="6">
    <location>
        <begin position="63"/>
        <end position="166"/>
    </location>
</feature>
<dbReference type="InterPro" id="IPR002398">
    <property type="entry name" value="Pept_C14"/>
</dbReference>
<dbReference type="Gene3D" id="3.40.50.1460">
    <property type="match status" value="1"/>
</dbReference>
<proteinExistence type="inferred from homology"/>
<feature type="region of interest" description="Disordered" evidence="5">
    <location>
        <begin position="1"/>
        <end position="37"/>
    </location>
</feature>
<dbReference type="InterPro" id="IPR001309">
    <property type="entry name" value="Pept_C14_p20"/>
</dbReference>
<evidence type="ECO:0000256" key="3">
    <source>
        <dbReference type="ARBA" id="ARBA00022703"/>
    </source>
</evidence>
<comment type="similarity">
    <text evidence="1">Belongs to the peptidase C14A family.</text>
</comment>
<protein>
    <submittedName>
        <fullName evidence="8">Caspase family p20 domain-containing protein</fullName>
    </submittedName>
</protein>
<dbReference type="GO" id="GO:0006915">
    <property type="term" value="P:apoptotic process"/>
    <property type="evidence" value="ECO:0007669"/>
    <property type="project" value="UniProtKB-KW"/>
</dbReference>
<accession>A0A914HLV7</accession>
<keyword evidence="3" id="KW-0053">Apoptosis</keyword>
<dbReference type="PROSITE" id="PS01122">
    <property type="entry name" value="CASPASE_CYS"/>
    <property type="match status" value="1"/>
</dbReference>
<dbReference type="PROSITE" id="PS50208">
    <property type="entry name" value="CASPASE_P20"/>
    <property type="match status" value="1"/>
</dbReference>
<evidence type="ECO:0000256" key="5">
    <source>
        <dbReference type="SAM" id="MobiDB-lite"/>
    </source>
</evidence>
<evidence type="ECO:0000256" key="1">
    <source>
        <dbReference type="ARBA" id="ARBA00010134"/>
    </source>
</evidence>
<dbReference type="GO" id="GO:0006508">
    <property type="term" value="P:proteolysis"/>
    <property type="evidence" value="ECO:0007669"/>
    <property type="project" value="UniProtKB-KW"/>
</dbReference>
<keyword evidence="7" id="KW-1185">Reference proteome</keyword>